<evidence type="ECO:0000256" key="7">
    <source>
        <dbReference type="PROSITE-ProRule" id="PRU00221"/>
    </source>
</evidence>
<dbReference type="PANTHER" id="PTHR18359:SF0">
    <property type="entry name" value="U3 SMALL NUCLEOLAR RNA-ASSOCIATED PROTEIN 18 HOMOLOG"/>
    <property type="match status" value="1"/>
</dbReference>
<proteinExistence type="inferred from homology"/>
<dbReference type="Gene3D" id="2.130.10.10">
    <property type="entry name" value="YVTN repeat-like/Quinoprotein amine dehydrogenase"/>
    <property type="match status" value="1"/>
</dbReference>
<evidence type="ECO:0000256" key="2">
    <source>
        <dbReference type="ARBA" id="ARBA00022552"/>
    </source>
</evidence>
<dbReference type="PROSITE" id="PS50294">
    <property type="entry name" value="WD_REPEATS_REGION"/>
    <property type="match status" value="1"/>
</dbReference>
<organism evidence="9 10">
    <name type="scientific">Endocarpon pusillum</name>
    <dbReference type="NCBI Taxonomy" id="364733"/>
    <lineage>
        <taxon>Eukaryota</taxon>
        <taxon>Fungi</taxon>
        <taxon>Dikarya</taxon>
        <taxon>Ascomycota</taxon>
        <taxon>Pezizomycotina</taxon>
        <taxon>Eurotiomycetes</taxon>
        <taxon>Chaetothyriomycetidae</taxon>
        <taxon>Verrucariales</taxon>
        <taxon>Verrucariaceae</taxon>
        <taxon>Endocarpon</taxon>
    </lineage>
</organism>
<protein>
    <recommendedName>
        <fullName evidence="11">U3 small nucleolar RNA-associated protein 18</fullName>
    </recommendedName>
</protein>
<keyword evidence="4" id="KW-0677">Repeat</keyword>
<keyword evidence="3 7" id="KW-0853">WD repeat</keyword>
<accession>A0A8H7A6V5</accession>
<evidence type="ECO:0000256" key="5">
    <source>
        <dbReference type="ARBA" id="ARBA00023242"/>
    </source>
</evidence>
<evidence type="ECO:0008006" key="11">
    <source>
        <dbReference type="Google" id="ProtNLM"/>
    </source>
</evidence>
<feature type="region of interest" description="Disordered" evidence="8">
    <location>
        <begin position="189"/>
        <end position="220"/>
    </location>
</feature>
<dbReference type="AlphaFoldDB" id="A0A8H7A6V5"/>
<dbReference type="GO" id="GO:0032040">
    <property type="term" value="C:small-subunit processome"/>
    <property type="evidence" value="ECO:0007669"/>
    <property type="project" value="TreeGrafter"/>
</dbReference>
<dbReference type="EMBL" id="JAACFV010000191">
    <property type="protein sequence ID" value="KAF7503213.1"/>
    <property type="molecule type" value="Genomic_DNA"/>
</dbReference>
<evidence type="ECO:0000313" key="9">
    <source>
        <dbReference type="EMBL" id="KAF7503213.1"/>
    </source>
</evidence>
<dbReference type="FunFam" id="2.130.10.10:FF:000549">
    <property type="entry name" value="Small nucleolar ribonucleoprotein complex subunit"/>
    <property type="match status" value="1"/>
</dbReference>
<keyword evidence="10" id="KW-1185">Reference proteome</keyword>
<name>A0A8H7A6V5_9EURO</name>
<sequence length="611" mass="67084">MAPTALRPREKVVKRTGHGVGVKPLLDDAEGGSTSDEIPDKDETEEQLEKLVFGDDAGFFEGLKSHLTGSQLTHRTERTIIGAEIAEDENLESVADENLFFLDSGADNLPDGWHDTHGLSGDNQDTGRTPAWVDSDDDRLSVSLASHPQLRKLRNAEGEDIINGREYIKRLRRQYERLHPTPVWARVRSQRPRNLMDSKSSASDDGADSDMSLDDEVLEQSSSEALRDLLRSAGSLVQAASPSQQSSKLRKLRPEVLDIQRTKDITVKGPSSVDSLQFHPYYPLILSSGPSSTISIHQVFPHPPNPNPLLTSLHVKNTPLHSTAFLPPSNSSPTSDSATIYLSSRRRYFHTWSLTTGVTTKIARPFTSNPHLRTTQRTTETFRLSPCGRYIGFIGSARKGGGYVNILATQSTQWLCTCRIDSRGGVADFAWWGDGNGIVIAGKNGECSEYDVQERRVLGRWVDEGAVGTTVIALGGDKPSSKGDRGKPGGLGGHRFIATGSSSGIVNIYDRRKWSSTTIPLNPTPLRTLTHLTTPTSHLEFSSDGQMLVMASRWKKDALRLVHLPSCTVYRNWPTDRTPLGRVSSVALSPDAGLLAVGNEQGAIRLWEIRE</sequence>
<gene>
    <name evidence="9" type="ORF">GJ744_004216</name>
</gene>
<dbReference type="Proteomes" id="UP000606974">
    <property type="component" value="Unassembled WGS sequence"/>
</dbReference>
<dbReference type="InterPro" id="IPR036322">
    <property type="entry name" value="WD40_repeat_dom_sf"/>
</dbReference>
<dbReference type="InterPro" id="IPR015943">
    <property type="entry name" value="WD40/YVTN_repeat-like_dom_sf"/>
</dbReference>
<evidence type="ECO:0000256" key="1">
    <source>
        <dbReference type="ARBA" id="ARBA00004604"/>
    </source>
</evidence>
<evidence type="ECO:0000313" key="10">
    <source>
        <dbReference type="Proteomes" id="UP000606974"/>
    </source>
</evidence>
<reference evidence="9" key="1">
    <citation type="submission" date="2020-02" db="EMBL/GenBank/DDBJ databases">
        <authorList>
            <person name="Palmer J.M."/>
        </authorList>
    </citation>
    <scope>NUCLEOTIDE SEQUENCE</scope>
    <source>
        <strain evidence="9">EPUS1.4</strain>
        <tissue evidence="9">Thallus</tissue>
    </source>
</reference>
<comment type="caution">
    <text evidence="9">The sequence shown here is derived from an EMBL/GenBank/DDBJ whole genome shotgun (WGS) entry which is preliminary data.</text>
</comment>
<comment type="similarity">
    <text evidence="6">Belongs to the WD repeat UTP18 family.</text>
</comment>
<dbReference type="InterPro" id="IPR001680">
    <property type="entry name" value="WD40_rpt"/>
</dbReference>
<evidence type="ECO:0000256" key="3">
    <source>
        <dbReference type="ARBA" id="ARBA00022574"/>
    </source>
</evidence>
<dbReference type="PANTHER" id="PTHR18359">
    <property type="entry name" value="WD-REPEAT PROTEIN-RELATED"/>
    <property type="match status" value="1"/>
</dbReference>
<dbReference type="OrthoDB" id="1935146at2759"/>
<dbReference type="GO" id="GO:0006364">
    <property type="term" value="P:rRNA processing"/>
    <property type="evidence" value="ECO:0007669"/>
    <property type="project" value="UniProtKB-KW"/>
</dbReference>
<feature type="compositionally biased region" description="Acidic residues" evidence="8">
    <location>
        <begin position="205"/>
        <end position="218"/>
    </location>
</feature>
<dbReference type="Pfam" id="PF00400">
    <property type="entry name" value="WD40"/>
    <property type="match status" value="1"/>
</dbReference>
<dbReference type="InterPro" id="IPR045161">
    <property type="entry name" value="Utp18"/>
</dbReference>
<keyword evidence="2" id="KW-0698">rRNA processing</keyword>
<dbReference type="GO" id="GO:0034388">
    <property type="term" value="C:Pwp2p-containing subcomplex of 90S preribosome"/>
    <property type="evidence" value="ECO:0007669"/>
    <property type="project" value="TreeGrafter"/>
</dbReference>
<evidence type="ECO:0000256" key="4">
    <source>
        <dbReference type="ARBA" id="ARBA00022737"/>
    </source>
</evidence>
<dbReference type="PROSITE" id="PS50082">
    <property type="entry name" value="WD_REPEATS_2"/>
    <property type="match status" value="1"/>
</dbReference>
<keyword evidence="5" id="KW-0539">Nucleus</keyword>
<dbReference type="SMART" id="SM00320">
    <property type="entry name" value="WD40"/>
    <property type="match status" value="4"/>
</dbReference>
<feature type="region of interest" description="Disordered" evidence="8">
    <location>
        <begin position="1"/>
        <end position="44"/>
    </location>
</feature>
<evidence type="ECO:0000256" key="8">
    <source>
        <dbReference type="SAM" id="MobiDB-lite"/>
    </source>
</evidence>
<evidence type="ECO:0000256" key="6">
    <source>
        <dbReference type="ARBA" id="ARBA00025767"/>
    </source>
</evidence>
<comment type="subcellular location">
    <subcellularLocation>
        <location evidence="1">Nucleus</location>
        <location evidence="1">Nucleolus</location>
    </subcellularLocation>
</comment>
<dbReference type="SUPFAM" id="SSF50978">
    <property type="entry name" value="WD40 repeat-like"/>
    <property type="match status" value="1"/>
</dbReference>
<feature type="repeat" description="WD" evidence="7">
    <location>
        <begin position="583"/>
        <end position="611"/>
    </location>
</feature>